<dbReference type="EMBL" id="JACAZF010000004">
    <property type="protein sequence ID" value="KAF7307189.1"/>
    <property type="molecule type" value="Genomic_DNA"/>
</dbReference>
<gene>
    <name evidence="1" type="ORF">MIND_00512500</name>
</gene>
<proteinExistence type="predicted"/>
<evidence type="ECO:0000313" key="1">
    <source>
        <dbReference type="EMBL" id="KAF7307189.1"/>
    </source>
</evidence>
<dbReference type="AlphaFoldDB" id="A0A8H6SXJ1"/>
<dbReference type="Proteomes" id="UP000636479">
    <property type="component" value="Unassembled WGS sequence"/>
</dbReference>
<protein>
    <submittedName>
        <fullName evidence="1">Uncharacterized protein</fullName>
    </submittedName>
</protein>
<dbReference type="OrthoDB" id="2872911at2759"/>
<organism evidence="1 2">
    <name type="scientific">Mycena indigotica</name>
    <dbReference type="NCBI Taxonomy" id="2126181"/>
    <lineage>
        <taxon>Eukaryota</taxon>
        <taxon>Fungi</taxon>
        <taxon>Dikarya</taxon>
        <taxon>Basidiomycota</taxon>
        <taxon>Agaricomycotina</taxon>
        <taxon>Agaricomycetes</taxon>
        <taxon>Agaricomycetidae</taxon>
        <taxon>Agaricales</taxon>
        <taxon>Marasmiineae</taxon>
        <taxon>Mycenaceae</taxon>
        <taxon>Mycena</taxon>
    </lineage>
</organism>
<sequence length="402" mass="44775">MHTQLPPELYEPIVNAISTVDRKTLLECCLAASVFRRPCQKRLFMHLHISPTPPGHSYAAVAAKLDQFPKLVDYCTNVHVVFPSCDSPEWEAERPIAEGVLRRLANIRMANLLMRFPSSATPNPGNFIIQVTQWLLGVFEAHHQLERLESSSLLLTPTLFAQWLVGAPKAALRYADIFTDQLASPDVLPPVPPRPLTRLLISGSAGPCVLLGRPELQPYLRSVRELVQSLVEIQSQLSACFTMAPIVERFECHFASGALDWKALRLPTHFPRLRHLTLGIHSHDLPPLLPALVQDGVPVLIGLRLELYVRTLLPEQLDKSLNSQSQLWLELDNALATHGTLTTAEWFLSSKFPEEFPAVRTENKTARYAPVAAFSGKLAERLPKAWERGLVVVDGVTIGVAF</sequence>
<reference evidence="1" key="1">
    <citation type="submission" date="2020-05" db="EMBL/GenBank/DDBJ databases">
        <title>Mycena genomes resolve the evolution of fungal bioluminescence.</title>
        <authorList>
            <person name="Tsai I.J."/>
        </authorList>
    </citation>
    <scope>NUCLEOTIDE SEQUENCE</scope>
    <source>
        <strain evidence="1">171206Taipei</strain>
    </source>
</reference>
<name>A0A8H6SXJ1_9AGAR</name>
<evidence type="ECO:0000313" key="2">
    <source>
        <dbReference type="Proteomes" id="UP000636479"/>
    </source>
</evidence>
<keyword evidence="2" id="KW-1185">Reference proteome</keyword>
<accession>A0A8H6SXJ1</accession>
<comment type="caution">
    <text evidence="1">The sequence shown here is derived from an EMBL/GenBank/DDBJ whole genome shotgun (WGS) entry which is preliminary data.</text>
</comment>
<dbReference type="GeneID" id="59344432"/>
<dbReference type="RefSeq" id="XP_037222208.1">
    <property type="nucleotide sequence ID" value="XM_037361916.1"/>
</dbReference>